<dbReference type="PANTHER" id="PTHR34071">
    <property type="entry name" value="5-NITROIMIDAZOLE ANTIBIOTICS RESISTANCE PROTEIN, NIMA-FAMILY-RELATED PROTEIN-RELATED"/>
    <property type="match status" value="1"/>
</dbReference>
<accession>A0A4S4ASX0</accession>
<dbReference type="PANTHER" id="PTHR34071:SF2">
    <property type="entry name" value="FLAVIN-NUCLEOTIDE-BINDING PROTEIN"/>
    <property type="match status" value="1"/>
</dbReference>
<comment type="caution">
    <text evidence="1">The sequence shown here is derived from an EMBL/GenBank/DDBJ whole genome shotgun (WGS) entry which is preliminary data.</text>
</comment>
<dbReference type="Pfam" id="PF12900">
    <property type="entry name" value="Pyridox_ox_2"/>
    <property type="match status" value="1"/>
</dbReference>
<keyword evidence="2" id="KW-1185">Reference proteome</keyword>
<evidence type="ECO:0000313" key="1">
    <source>
        <dbReference type="EMBL" id="THF62954.1"/>
    </source>
</evidence>
<proteinExistence type="predicted"/>
<name>A0A4S4ASX0_9RHOO</name>
<dbReference type="EMBL" id="SSOC01000006">
    <property type="protein sequence ID" value="THF62954.1"/>
    <property type="molecule type" value="Genomic_DNA"/>
</dbReference>
<dbReference type="Gene3D" id="2.30.110.10">
    <property type="entry name" value="Electron Transport, Fmn-binding Protein, Chain A"/>
    <property type="match status" value="1"/>
</dbReference>
<sequence length="219" mass="24137">MSHPAPSKRTHVRRLPDRARYDFDTLAAVIDSAPICTIAFNWEGSVHALPTAHWREGEHLYIHGARASRMLRALAAGECCVTLSHVDGLVYARSAFHHSMNYRSAVIYGRFAELEEAAKEASLRAFIEHLSPGRWDQLRPINAKELYATTLLRLPLHEAVVKMRSGGPKDDDEDMAWPVWAGVVPLRLAAGEAQTAPDSVVGEIPAKLGGALLAHPPQR</sequence>
<dbReference type="OrthoDB" id="116031at2"/>
<reference evidence="1 2" key="1">
    <citation type="submission" date="2019-04" db="EMBL/GenBank/DDBJ databases">
        <title>Azoarcus nasutitermitis sp. nov. isolated from termite nest.</title>
        <authorList>
            <person name="Lin S.-Y."/>
            <person name="Hameed A."/>
            <person name="Hsu Y.-H."/>
            <person name="Young C.-C."/>
        </authorList>
    </citation>
    <scope>NUCLEOTIDE SEQUENCE [LARGE SCALE GENOMIC DNA]</scope>
    <source>
        <strain evidence="1 2">CC-YHH838</strain>
    </source>
</reference>
<gene>
    <name evidence="1" type="ORF">E6C76_16970</name>
</gene>
<dbReference type="InterPro" id="IPR024747">
    <property type="entry name" value="Pyridox_Oxase-rel"/>
</dbReference>
<dbReference type="SUPFAM" id="SSF50475">
    <property type="entry name" value="FMN-binding split barrel"/>
    <property type="match status" value="1"/>
</dbReference>
<protein>
    <submittedName>
        <fullName evidence="1">Pyridoxamine 5'-phosphate oxidase family protein</fullName>
    </submittedName>
</protein>
<dbReference type="RefSeq" id="WP_136349435.1">
    <property type="nucleotide sequence ID" value="NZ_SSOC01000006.1"/>
</dbReference>
<dbReference type="InterPro" id="IPR012349">
    <property type="entry name" value="Split_barrel_FMN-bd"/>
</dbReference>
<organism evidence="1 2">
    <name type="scientific">Pseudothauera nasutitermitis</name>
    <dbReference type="NCBI Taxonomy" id="2565930"/>
    <lineage>
        <taxon>Bacteria</taxon>
        <taxon>Pseudomonadati</taxon>
        <taxon>Pseudomonadota</taxon>
        <taxon>Betaproteobacteria</taxon>
        <taxon>Rhodocyclales</taxon>
        <taxon>Zoogloeaceae</taxon>
        <taxon>Pseudothauera</taxon>
    </lineage>
</organism>
<dbReference type="Proteomes" id="UP000308430">
    <property type="component" value="Unassembled WGS sequence"/>
</dbReference>
<evidence type="ECO:0000313" key="2">
    <source>
        <dbReference type="Proteomes" id="UP000308430"/>
    </source>
</evidence>
<dbReference type="AlphaFoldDB" id="A0A4S4ASX0"/>